<evidence type="ECO:0000259" key="7">
    <source>
        <dbReference type="Pfam" id="PF03799"/>
    </source>
</evidence>
<dbReference type="Pfam" id="PF03799">
    <property type="entry name" value="FtsQ_DivIB_C"/>
    <property type="match status" value="1"/>
</dbReference>
<evidence type="ECO:0000313" key="9">
    <source>
        <dbReference type="EMBL" id="OPZ92242.1"/>
    </source>
</evidence>
<evidence type="ECO:0000256" key="1">
    <source>
        <dbReference type="ARBA" id="ARBA00022475"/>
    </source>
</evidence>
<dbReference type="PANTHER" id="PTHR35851:SF1">
    <property type="entry name" value="CELL DIVISION PROTEIN FTSQ"/>
    <property type="match status" value="1"/>
</dbReference>
<comment type="caution">
    <text evidence="9">The sequence shown here is derived from an EMBL/GenBank/DDBJ whole genome shotgun (WGS) entry which is preliminary data.</text>
</comment>
<name>A0A1V5MGL5_UNCT6</name>
<dbReference type="InterPro" id="IPR026579">
    <property type="entry name" value="FtsQ"/>
</dbReference>
<keyword evidence="3 9" id="KW-0132">Cell division</keyword>
<evidence type="ECO:0000256" key="2">
    <source>
        <dbReference type="ARBA" id="ARBA00022519"/>
    </source>
</evidence>
<dbReference type="Proteomes" id="UP000485484">
    <property type="component" value="Unassembled WGS sequence"/>
</dbReference>
<dbReference type="EMBL" id="MWAK01000117">
    <property type="protein sequence ID" value="OPZ92242.1"/>
    <property type="molecule type" value="Genomic_DNA"/>
</dbReference>
<dbReference type="AlphaFoldDB" id="A0A1V5MGL5"/>
<dbReference type="PANTHER" id="PTHR35851">
    <property type="entry name" value="CELL DIVISION PROTEIN FTSQ"/>
    <property type="match status" value="1"/>
</dbReference>
<dbReference type="Pfam" id="PF08478">
    <property type="entry name" value="POTRA_1"/>
    <property type="match status" value="1"/>
</dbReference>
<dbReference type="Gene3D" id="3.10.20.310">
    <property type="entry name" value="membrane protein fhac"/>
    <property type="match status" value="1"/>
</dbReference>
<dbReference type="InterPro" id="IPR005548">
    <property type="entry name" value="Cell_div_FtsQ/DivIB_C"/>
</dbReference>
<evidence type="ECO:0000259" key="8">
    <source>
        <dbReference type="Pfam" id="PF08478"/>
    </source>
</evidence>
<protein>
    <submittedName>
        <fullName evidence="9">Cell division protein FtsQ</fullName>
    </submittedName>
</protein>
<sequence>MTGMKSNKRMRPVLRKELERRRRRRLKLLAWAAGFILLAGFIGLGLVYHDCFFRLPFFRVQRVIVEPAGLEFPELAGRSLFFINPAAIAAEAAADPAIGQVRVRRLFPDTVKVTMVRRQPFARALLNEGGEAVVDRTGAVINGRAGEAPPKLEIAGLGRRELSERLPEIAVFYDLYRPEVAFQRITFQPDGFRLTLASGQEIRLPREGLEACRKVLRRILADFEQKDIKYGYIDLRFADPVFTFQPR</sequence>
<reference evidence="9" key="1">
    <citation type="submission" date="2017-02" db="EMBL/GenBank/DDBJ databases">
        <title>Delving into the versatile metabolic prowess of the omnipresent phylum Bacteroidetes.</title>
        <authorList>
            <person name="Nobu M.K."/>
            <person name="Mei R."/>
            <person name="Narihiro T."/>
            <person name="Kuroda K."/>
            <person name="Liu W.-T."/>
        </authorList>
    </citation>
    <scope>NUCLEOTIDE SEQUENCE</scope>
    <source>
        <strain evidence="9">ADurb.Bin417</strain>
    </source>
</reference>
<feature type="domain" description="POTRA" evidence="8">
    <location>
        <begin position="77"/>
        <end position="114"/>
    </location>
</feature>
<evidence type="ECO:0000256" key="4">
    <source>
        <dbReference type="ARBA" id="ARBA00022692"/>
    </source>
</evidence>
<gene>
    <name evidence="9" type="primary">ftsQ</name>
    <name evidence="9" type="ORF">BWY73_00887</name>
</gene>
<dbReference type="GO" id="GO:0090529">
    <property type="term" value="P:cell septum assembly"/>
    <property type="evidence" value="ECO:0007669"/>
    <property type="project" value="InterPro"/>
</dbReference>
<feature type="domain" description="Cell division protein FtsQ/DivIB C-terminal" evidence="7">
    <location>
        <begin position="126"/>
        <end position="236"/>
    </location>
</feature>
<evidence type="ECO:0000256" key="6">
    <source>
        <dbReference type="ARBA" id="ARBA00023306"/>
    </source>
</evidence>
<keyword evidence="6" id="KW-0131">Cell cycle</keyword>
<keyword evidence="1" id="KW-1003">Cell membrane</keyword>
<organism evidence="9">
    <name type="scientific">candidate division TA06 bacterium ADurb.Bin417</name>
    <dbReference type="NCBI Taxonomy" id="1852828"/>
    <lineage>
        <taxon>Bacteria</taxon>
        <taxon>Bacteria division TA06</taxon>
    </lineage>
</organism>
<keyword evidence="4" id="KW-0812">Transmembrane</keyword>
<keyword evidence="5" id="KW-0472">Membrane</keyword>
<keyword evidence="2" id="KW-0997">Cell inner membrane</keyword>
<accession>A0A1V5MGL5</accession>
<dbReference type="InterPro" id="IPR013685">
    <property type="entry name" value="POTRA_FtsQ_type"/>
</dbReference>
<evidence type="ECO:0000256" key="5">
    <source>
        <dbReference type="ARBA" id="ARBA00022989"/>
    </source>
</evidence>
<proteinExistence type="predicted"/>
<evidence type="ECO:0000256" key="3">
    <source>
        <dbReference type="ARBA" id="ARBA00022618"/>
    </source>
</evidence>
<keyword evidence="5" id="KW-1133">Transmembrane helix</keyword>